<sequence length="134" mass="14511">MSVLSGCLSGHHPSVYFTPSTQIGEMTDADATGLQFGQGVLAQILASAITGVSVSVLACPADTIRSKLMNNGPSSPQPLHKSFRDCVVSTWRSGGITAFYRALIPMYMREAPYYLIMWNTLELLNHFRKVAVGS</sequence>
<evidence type="ECO:0000256" key="1">
    <source>
        <dbReference type="ARBA" id="ARBA00004141"/>
    </source>
</evidence>
<evidence type="ECO:0000256" key="3">
    <source>
        <dbReference type="ARBA" id="ARBA00022448"/>
    </source>
</evidence>
<reference evidence="10" key="1">
    <citation type="submission" date="2021-01" db="EMBL/GenBank/DDBJ databases">
        <authorList>
            <person name="Corre E."/>
            <person name="Pelletier E."/>
            <person name="Niang G."/>
            <person name="Scheremetjew M."/>
            <person name="Finn R."/>
            <person name="Kale V."/>
            <person name="Holt S."/>
            <person name="Cochrane G."/>
            <person name="Meng A."/>
            <person name="Brown T."/>
            <person name="Cohen L."/>
        </authorList>
    </citation>
    <scope>NUCLEOTIDE SEQUENCE</scope>
    <source>
        <strain evidence="10">CCMP 2712</strain>
    </source>
</reference>
<dbReference type="AlphaFoldDB" id="A0A7S4KUX5"/>
<evidence type="ECO:0000256" key="7">
    <source>
        <dbReference type="ARBA" id="ARBA00023136"/>
    </source>
</evidence>
<keyword evidence="4 8" id="KW-0812">Transmembrane</keyword>
<keyword evidence="7 8" id="KW-0472">Membrane</keyword>
<proteinExistence type="inferred from homology"/>
<evidence type="ECO:0000256" key="8">
    <source>
        <dbReference type="PROSITE-ProRule" id="PRU00282"/>
    </source>
</evidence>
<comment type="subcellular location">
    <subcellularLocation>
        <location evidence="1">Membrane</location>
        <topology evidence="1">Multi-pass membrane protein</topology>
    </subcellularLocation>
</comment>
<keyword evidence="3 9" id="KW-0813">Transport</keyword>
<accession>A0A7S4KUX5</accession>
<keyword evidence="5" id="KW-0677">Repeat</keyword>
<dbReference type="InterPro" id="IPR023395">
    <property type="entry name" value="MCP_dom_sf"/>
</dbReference>
<evidence type="ECO:0000256" key="4">
    <source>
        <dbReference type="ARBA" id="ARBA00022692"/>
    </source>
</evidence>
<protein>
    <submittedName>
        <fullName evidence="10">Uncharacterized protein</fullName>
    </submittedName>
</protein>
<dbReference type="Pfam" id="PF00153">
    <property type="entry name" value="Mito_carr"/>
    <property type="match status" value="1"/>
</dbReference>
<comment type="similarity">
    <text evidence="2 9">Belongs to the mitochondrial carrier (TC 2.A.29) family.</text>
</comment>
<name>A0A7S4KUX5_GUITH</name>
<dbReference type="SUPFAM" id="SSF103506">
    <property type="entry name" value="Mitochondrial carrier"/>
    <property type="match status" value="1"/>
</dbReference>
<feature type="repeat" description="Solcar" evidence="8">
    <location>
        <begin position="38"/>
        <end position="127"/>
    </location>
</feature>
<dbReference type="PANTHER" id="PTHR45618">
    <property type="entry name" value="MITOCHONDRIAL DICARBOXYLATE CARRIER-RELATED"/>
    <property type="match status" value="1"/>
</dbReference>
<dbReference type="EMBL" id="HBKN01023459">
    <property type="protein sequence ID" value="CAE2305552.1"/>
    <property type="molecule type" value="Transcribed_RNA"/>
</dbReference>
<dbReference type="GO" id="GO:0016020">
    <property type="term" value="C:membrane"/>
    <property type="evidence" value="ECO:0007669"/>
    <property type="project" value="UniProtKB-SubCell"/>
</dbReference>
<evidence type="ECO:0000256" key="6">
    <source>
        <dbReference type="ARBA" id="ARBA00022989"/>
    </source>
</evidence>
<keyword evidence="6" id="KW-1133">Transmembrane helix</keyword>
<evidence type="ECO:0000256" key="5">
    <source>
        <dbReference type="ARBA" id="ARBA00022737"/>
    </source>
</evidence>
<dbReference type="InterPro" id="IPR050391">
    <property type="entry name" value="Mito_Metabolite_Transporter"/>
</dbReference>
<dbReference type="InterPro" id="IPR018108">
    <property type="entry name" value="MCP_transmembrane"/>
</dbReference>
<gene>
    <name evidence="10" type="ORF">GTHE00462_LOCUS18391</name>
</gene>
<dbReference type="Gene3D" id="1.50.40.10">
    <property type="entry name" value="Mitochondrial carrier domain"/>
    <property type="match status" value="1"/>
</dbReference>
<evidence type="ECO:0000313" key="10">
    <source>
        <dbReference type="EMBL" id="CAE2305552.1"/>
    </source>
</evidence>
<evidence type="ECO:0000256" key="2">
    <source>
        <dbReference type="ARBA" id="ARBA00006375"/>
    </source>
</evidence>
<dbReference type="PROSITE" id="PS50920">
    <property type="entry name" value="SOLCAR"/>
    <property type="match status" value="1"/>
</dbReference>
<evidence type="ECO:0000256" key="9">
    <source>
        <dbReference type="RuleBase" id="RU000488"/>
    </source>
</evidence>
<organism evidence="10">
    <name type="scientific">Guillardia theta</name>
    <name type="common">Cryptophyte</name>
    <name type="synonym">Cryptomonas phi</name>
    <dbReference type="NCBI Taxonomy" id="55529"/>
    <lineage>
        <taxon>Eukaryota</taxon>
        <taxon>Cryptophyceae</taxon>
        <taxon>Pyrenomonadales</taxon>
        <taxon>Geminigeraceae</taxon>
        <taxon>Guillardia</taxon>
    </lineage>
</organism>